<dbReference type="Proteomes" id="UP000024635">
    <property type="component" value="Unassembled WGS sequence"/>
</dbReference>
<accession>A0A016TLA9</accession>
<keyword evidence="1" id="KW-0732">Signal</keyword>
<evidence type="ECO:0000313" key="2">
    <source>
        <dbReference type="EMBL" id="EYC03466.1"/>
    </source>
</evidence>
<reference evidence="3" key="1">
    <citation type="journal article" date="2015" name="Nat. Genet.">
        <title>The genome and transcriptome of the zoonotic hookworm Ancylostoma ceylanicum identify infection-specific gene families.</title>
        <authorList>
            <person name="Schwarz E.M."/>
            <person name="Hu Y."/>
            <person name="Antoshechkin I."/>
            <person name="Miller M.M."/>
            <person name="Sternberg P.W."/>
            <person name="Aroian R.V."/>
        </authorList>
    </citation>
    <scope>NUCLEOTIDE SEQUENCE</scope>
    <source>
        <strain evidence="3">HY135</strain>
    </source>
</reference>
<evidence type="ECO:0000313" key="3">
    <source>
        <dbReference type="Proteomes" id="UP000024635"/>
    </source>
</evidence>
<feature type="signal peptide" evidence="1">
    <location>
        <begin position="1"/>
        <end position="23"/>
    </location>
</feature>
<feature type="chain" id="PRO_5001488110" evidence="1">
    <location>
        <begin position="24"/>
        <end position="144"/>
    </location>
</feature>
<protein>
    <submittedName>
        <fullName evidence="2">Uncharacterized protein</fullName>
    </submittedName>
</protein>
<comment type="caution">
    <text evidence="2">The sequence shown here is derived from an EMBL/GenBank/DDBJ whole genome shotgun (WGS) entry which is preliminary data.</text>
</comment>
<proteinExistence type="predicted"/>
<dbReference type="EMBL" id="JARK01001430">
    <property type="protein sequence ID" value="EYC03466.1"/>
    <property type="molecule type" value="Genomic_DNA"/>
</dbReference>
<dbReference type="OrthoDB" id="5830656at2759"/>
<evidence type="ECO:0000256" key="1">
    <source>
        <dbReference type="SAM" id="SignalP"/>
    </source>
</evidence>
<keyword evidence="3" id="KW-1185">Reference proteome</keyword>
<sequence length="144" mass="15776">MQTLARCIVVAVLVSSTTPNCESEQLLGCTRCCSVLFSTPDCDPDHALRIRVNGNGILGAMWDNAPVAAIVRTGCLLELWDLRNQTGRRRVTAIDAHCISVPSIRNDESAQAAETATLASSLRHHIYSAYHVITFHRCLSDIKQ</sequence>
<dbReference type="AlphaFoldDB" id="A0A016TLA9"/>
<gene>
    <name evidence="2" type="primary">Acey_s0094.g2775</name>
    <name evidence="2" type="ORF">Y032_0094g2775</name>
</gene>
<name>A0A016TLA9_9BILA</name>
<organism evidence="2 3">
    <name type="scientific">Ancylostoma ceylanicum</name>
    <dbReference type="NCBI Taxonomy" id="53326"/>
    <lineage>
        <taxon>Eukaryota</taxon>
        <taxon>Metazoa</taxon>
        <taxon>Ecdysozoa</taxon>
        <taxon>Nematoda</taxon>
        <taxon>Chromadorea</taxon>
        <taxon>Rhabditida</taxon>
        <taxon>Rhabditina</taxon>
        <taxon>Rhabditomorpha</taxon>
        <taxon>Strongyloidea</taxon>
        <taxon>Ancylostomatidae</taxon>
        <taxon>Ancylostomatinae</taxon>
        <taxon>Ancylostoma</taxon>
    </lineage>
</organism>